<accession>A0A9Q0TJM3</accession>
<dbReference type="EMBL" id="JAPFFK010000015">
    <property type="protein sequence ID" value="KAJ6712807.1"/>
    <property type="molecule type" value="Genomic_DNA"/>
</dbReference>
<reference evidence="2" key="1">
    <citation type="submission" date="2022-11" db="EMBL/GenBank/DDBJ databases">
        <authorList>
            <person name="Hyden B.L."/>
            <person name="Feng K."/>
            <person name="Yates T."/>
            <person name="Jawdy S."/>
            <person name="Smart L.B."/>
            <person name="Muchero W."/>
        </authorList>
    </citation>
    <scope>NUCLEOTIDE SEQUENCE</scope>
    <source>
        <tissue evidence="2">Shoot tip</tissue>
    </source>
</reference>
<sequence length="41" mass="4996">MASTKYHQKSLSTMQSEDLENRRINRKIKKQKRMTSRKFPI</sequence>
<name>A0A9Q0TJM3_SALPP</name>
<dbReference type="Proteomes" id="UP001151532">
    <property type="component" value="Chromosome 1"/>
</dbReference>
<keyword evidence="3" id="KW-1185">Reference proteome</keyword>
<gene>
    <name evidence="2" type="ORF">OIU79_008913</name>
</gene>
<organism evidence="2 3">
    <name type="scientific">Salix purpurea</name>
    <name type="common">Purple osier willow</name>
    <dbReference type="NCBI Taxonomy" id="77065"/>
    <lineage>
        <taxon>Eukaryota</taxon>
        <taxon>Viridiplantae</taxon>
        <taxon>Streptophyta</taxon>
        <taxon>Embryophyta</taxon>
        <taxon>Tracheophyta</taxon>
        <taxon>Spermatophyta</taxon>
        <taxon>Magnoliopsida</taxon>
        <taxon>eudicotyledons</taxon>
        <taxon>Gunneridae</taxon>
        <taxon>Pentapetalae</taxon>
        <taxon>rosids</taxon>
        <taxon>fabids</taxon>
        <taxon>Malpighiales</taxon>
        <taxon>Salicaceae</taxon>
        <taxon>Saliceae</taxon>
        <taxon>Salix</taxon>
    </lineage>
</organism>
<feature type="compositionally biased region" description="Polar residues" evidence="1">
    <location>
        <begin position="1"/>
        <end position="16"/>
    </location>
</feature>
<evidence type="ECO:0000256" key="1">
    <source>
        <dbReference type="SAM" id="MobiDB-lite"/>
    </source>
</evidence>
<evidence type="ECO:0000313" key="3">
    <source>
        <dbReference type="Proteomes" id="UP001151532"/>
    </source>
</evidence>
<reference evidence="2" key="2">
    <citation type="journal article" date="2023" name="Int. J. Mol. Sci.">
        <title>De Novo Assembly and Annotation of 11 Diverse Shrub Willow (Salix) Genomes Reveals Novel Gene Organization in Sex-Linked Regions.</title>
        <authorList>
            <person name="Hyden B."/>
            <person name="Feng K."/>
            <person name="Yates T.B."/>
            <person name="Jawdy S."/>
            <person name="Cereghino C."/>
            <person name="Smart L.B."/>
            <person name="Muchero W."/>
        </authorList>
    </citation>
    <scope>NUCLEOTIDE SEQUENCE</scope>
    <source>
        <tissue evidence="2">Shoot tip</tissue>
    </source>
</reference>
<evidence type="ECO:0000313" key="2">
    <source>
        <dbReference type="EMBL" id="KAJ6712807.1"/>
    </source>
</evidence>
<feature type="region of interest" description="Disordered" evidence="1">
    <location>
        <begin position="1"/>
        <end position="41"/>
    </location>
</feature>
<comment type="caution">
    <text evidence="2">The sequence shown here is derived from an EMBL/GenBank/DDBJ whole genome shotgun (WGS) entry which is preliminary data.</text>
</comment>
<proteinExistence type="predicted"/>
<feature type="compositionally biased region" description="Basic residues" evidence="1">
    <location>
        <begin position="24"/>
        <end position="41"/>
    </location>
</feature>
<dbReference type="AlphaFoldDB" id="A0A9Q0TJM3"/>
<protein>
    <submittedName>
        <fullName evidence="2">Uncharacterized protein</fullName>
    </submittedName>
</protein>